<dbReference type="InterPro" id="IPR010152">
    <property type="entry name" value="CRISPR-assoc_prot_Cas2_sub"/>
</dbReference>
<evidence type="ECO:0000313" key="1">
    <source>
        <dbReference type="EMBL" id="NYE50063.1"/>
    </source>
</evidence>
<dbReference type="Gene3D" id="3.30.70.240">
    <property type="match status" value="1"/>
</dbReference>
<evidence type="ECO:0000313" key="2">
    <source>
        <dbReference type="Proteomes" id="UP000589036"/>
    </source>
</evidence>
<dbReference type="CDD" id="cd09755">
    <property type="entry name" value="Cas2_I-E"/>
    <property type="match status" value="1"/>
</dbReference>
<organism evidence="1 2">
    <name type="scientific">Spinactinospora alkalitolerans</name>
    <dbReference type="NCBI Taxonomy" id="687207"/>
    <lineage>
        <taxon>Bacteria</taxon>
        <taxon>Bacillati</taxon>
        <taxon>Actinomycetota</taxon>
        <taxon>Actinomycetes</taxon>
        <taxon>Streptosporangiales</taxon>
        <taxon>Nocardiopsidaceae</taxon>
        <taxon>Spinactinospora</taxon>
    </lineage>
</organism>
<name>A0A852U597_9ACTN</name>
<dbReference type="Proteomes" id="UP000589036">
    <property type="component" value="Unassembled WGS sequence"/>
</dbReference>
<accession>A0A852U597</accession>
<protein>
    <submittedName>
        <fullName evidence="1">CRISPR-associated protein Cas2</fullName>
    </submittedName>
</protein>
<dbReference type="RefSeq" id="WP_179645612.1">
    <property type="nucleotide sequence ID" value="NZ_BAAAYY010000014.1"/>
</dbReference>
<keyword evidence="2" id="KW-1185">Reference proteome</keyword>
<sequence>MSNMVVISTTAVPDHVRGAISRWLTEPAPGLYVGTVSAKVRDKLWEAVSASVGEGAAVCIHPAENEQRYVIKTAGERRRRVVDFDGLQLIEFRAENGNVPL</sequence>
<reference evidence="1 2" key="1">
    <citation type="submission" date="2020-07" db="EMBL/GenBank/DDBJ databases">
        <title>Sequencing the genomes of 1000 actinobacteria strains.</title>
        <authorList>
            <person name="Klenk H.-P."/>
        </authorList>
    </citation>
    <scope>NUCLEOTIDE SEQUENCE [LARGE SCALE GENOMIC DNA]</scope>
    <source>
        <strain evidence="1 2">CXB654</strain>
    </source>
</reference>
<gene>
    <name evidence="1" type="ORF">HDA32_005183</name>
</gene>
<dbReference type="EMBL" id="JACCCC010000001">
    <property type="protein sequence ID" value="NYE50063.1"/>
    <property type="molecule type" value="Genomic_DNA"/>
</dbReference>
<dbReference type="AlphaFoldDB" id="A0A852U597"/>
<dbReference type="NCBIfam" id="TIGR01873">
    <property type="entry name" value="cas_CT1978"/>
    <property type="match status" value="1"/>
</dbReference>
<dbReference type="Pfam" id="PF09707">
    <property type="entry name" value="Cas_Cas2CT1978"/>
    <property type="match status" value="1"/>
</dbReference>
<proteinExistence type="predicted"/>
<comment type="caution">
    <text evidence="1">The sequence shown here is derived from an EMBL/GenBank/DDBJ whole genome shotgun (WGS) entry which is preliminary data.</text>
</comment>